<dbReference type="AlphaFoldDB" id="A0A512H623"/>
<evidence type="ECO:0000256" key="1">
    <source>
        <dbReference type="ARBA" id="ARBA00004370"/>
    </source>
</evidence>
<dbReference type="GO" id="GO:0051087">
    <property type="term" value="F:protein-folding chaperone binding"/>
    <property type="evidence" value="ECO:0007669"/>
    <property type="project" value="TreeGrafter"/>
</dbReference>
<dbReference type="Pfam" id="PF04280">
    <property type="entry name" value="Tim44"/>
    <property type="match status" value="1"/>
</dbReference>
<keyword evidence="4 5" id="KW-0472">Membrane</keyword>
<dbReference type="InterPro" id="IPR007379">
    <property type="entry name" value="Tim44-like_dom"/>
</dbReference>
<dbReference type="Proteomes" id="UP000321567">
    <property type="component" value="Unassembled WGS sequence"/>
</dbReference>
<dbReference type="NCBIfam" id="NF033779">
    <property type="entry name" value="Tim44_TimA_adap"/>
    <property type="match status" value="1"/>
</dbReference>
<dbReference type="OrthoDB" id="9798618at2"/>
<dbReference type="SUPFAM" id="SSF54427">
    <property type="entry name" value="NTF2-like"/>
    <property type="match status" value="1"/>
</dbReference>
<proteinExistence type="inferred from homology"/>
<evidence type="ECO:0000256" key="2">
    <source>
        <dbReference type="ARBA" id="ARBA00009597"/>
    </source>
</evidence>
<dbReference type="GO" id="GO:0030150">
    <property type="term" value="P:protein import into mitochondrial matrix"/>
    <property type="evidence" value="ECO:0007669"/>
    <property type="project" value="TreeGrafter"/>
</dbReference>
<comment type="caution">
    <text evidence="7">The sequence shown here is derived from an EMBL/GenBank/DDBJ whole genome shotgun (WGS) entry which is preliminary data.</text>
</comment>
<dbReference type="PANTHER" id="PTHR10721">
    <property type="entry name" value="MITOCHONDRIAL IMPORT INNER MEMBRANE TRANSLOCASE SUBUNIT TIM44"/>
    <property type="match status" value="1"/>
</dbReference>
<keyword evidence="3" id="KW-0809">Transit peptide</keyword>
<feature type="domain" description="Tim44-like" evidence="6">
    <location>
        <begin position="70"/>
        <end position="216"/>
    </location>
</feature>
<dbReference type="GO" id="GO:0016020">
    <property type="term" value="C:membrane"/>
    <property type="evidence" value="ECO:0007669"/>
    <property type="project" value="UniProtKB-SubCell"/>
</dbReference>
<evidence type="ECO:0000256" key="3">
    <source>
        <dbReference type="ARBA" id="ARBA00022946"/>
    </source>
</evidence>
<evidence type="ECO:0000259" key="6">
    <source>
        <dbReference type="SMART" id="SM00978"/>
    </source>
</evidence>
<dbReference type="SMART" id="SM00978">
    <property type="entry name" value="Tim44"/>
    <property type="match status" value="1"/>
</dbReference>
<dbReference type="PANTHER" id="PTHR10721:SF1">
    <property type="entry name" value="MITOCHONDRIAL IMPORT INNER MEMBRANE TRANSLOCASE SUBUNIT TIM44"/>
    <property type="match status" value="1"/>
</dbReference>
<gene>
    <name evidence="7" type="ORF">ROR02_10050</name>
</gene>
<evidence type="ECO:0000256" key="5">
    <source>
        <dbReference type="SAM" id="Phobius"/>
    </source>
</evidence>
<organism evidence="7 8">
    <name type="scientific">Pararhodospirillum oryzae</name>
    <dbReference type="NCBI Taxonomy" id="478448"/>
    <lineage>
        <taxon>Bacteria</taxon>
        <taxon>Pseudomonadati</taxon>
        <taxon>Pseudomonadota</taxon>
        <taxon>Alphaproteobacteria</taxon>
        <taxon>Rhodospirillales</taxon>
        <taxon>Rhodospirillaceae</taxon>
        <taxon>Pararhodospirillum</taxon>
    </lineage>
</organism>
<evidence type="ECO:0000313" key="8">
    <source>
        <dbReference type="Proteomes" id="UP000321567"/>
    </source>
</evidence>
<dbReference type="InterPro" id="IPR032710">
    <property type="entry name" value="NTF2-like_dom_sf"/>
</dbReference>
<feature type="transmembrane region" description="Helical" evidence="5">
    <location>
        <begin position="6"/>
        <end position="24"/>
    </location>
</feature>
<sequence>MNDGLQYIDIIFIAMVAAFLVLRLRGVLGRRTGDEQDRPPIISPSSERTDNVIDLPPRVPTGAAPLEGTLAGGLTRLRQVDPSFSPDAFLDGARSAFQIILMAFAKGDRDTLQPLLAPDVMRNFSAVIDTRERKGETMETDLVAFRSVAFEAVELRGRDALVTVRFVTEQVNVTRDAADAIVEGDPNHVDDVTDIWTFRRDVTSPDPNWELVATRVPEED</sequence>
<accession>A0A512H623</accession>
<dbReference type="InterPro" id="IPR039544">
    <property type="entry name" value="Tim44-like"/>
</dbReference>
<comment type="subcellular location">
    <subcellularLocation>
        <location evidence="1">Membrane</location>
    </subcellularLocation>
</comment>
<dbReference type="InterPro" id="IPR016985">
    <property type="entry name" value="UCP031890_Tim44-rel"/>
</dbReference>
<dbReference type="Gene3D" id="3.10.450.240">
    <property type="match status" value="1"/>
</dbReference>
<dbReference type="RefSeq" id="WP_147162921.1">
    <property type="nucleotide sequence ID" value="NZ_BJZO01000019.1"/>
</dbReference>
<keyword evidence="8" id="KW-1185">Reference proteome</keyword>
<keyword evidence="5" id="KW-1133">Transmembrane helix</keyword>
<reference evidence="7 8" key="1">
    <citation type="submission" date="2019-07" db="EMBL/GenBank/DDBJ databases">
        <title>Whole genome shotgun sequence of Rhodospirillum oryzae NBRC 107573.</title>
        <authorList>
            <person name="Hosoyama A."/>
            <person name="Uohara A."/>
            <person name="Ohji S."/>
            <person name="Ichikawa N."/>
        </authorList>
    </citation>
    <scope>NUCLEOTIDE SEQUENCE [LARGE SCALE GENOMIC DNA]</scope>
    <source>
        <strain evidence="7 8">NBRC 107573</strain>
    </source>
</reference>
<dbReference type="EMBL" id="BJZO01000019">
    <property type="protein sequence ID" value="GEO80874.1"/>
    <property type="molecule type" value="Genomic_DNA"/>
</dbReference>
<name>A0A512H623_9PROT</name>
<evidence type="ECO:0000256" key="4">
    <source>
        <dbReference type="ARBA" id="ARBA00023136"/>
    </source>
</evidence>
<protein>
    <recommendedName>
        <fullName evidence="6">Tim44-like domain-containing protein</fullName>
    </recommendedName>
</protein>
<evidence type="ECO:0000313" key="7">
    <source>
        <dbReference type="EMBL" id="GEO80874.1"/>
    </source>
</evidence>
<dbReference type="PIRSF" id="PIRSF031890">
    <property type="entry name" value="UCP031890_transporter_Tim44"/>
    <property type="match status" value="1"/>
</dbReference>
<keyword evidence="5" id="KW-0812">Transmembrane</keyword>
<comment type="similarity">
    <text evidence="2">Belongs to the Tim44 family.</text>
</comment>